<comment type="caution">
    <text evidence="1">The sequence shown here is derived from an EMBL/GenBank/DDBJ whole genome shotgun (WGS) entry which is preliminary data.</text>
</comment>
<organism evidence="1 2">
    <name type="scientific">Candidatus Phycosocius bacilliformis</name>
    <dbReference type="NCBI Taxonomy" id="1445552"/>
    <lineage>
        <taxon>Bacteria</taxon>
        <taxon>Pseudomonadati</taxon>
        <taxon>Pseudomonadota</taxon>
        <taxon>Alphaproteobacteria</taxon>
        <taxon>Caulobacterales</taxon>
        <taxon>Caulobacterales incertae sedis</taxon>
        <taxon>Candidatus Phycosocius</taxon>
    </lineage>
</organism>
<accession>A0A2P2E963</accession>
<proteinExistence type="predicted"/>
<reference evidence="1 2" key="1">
    <citation type="journal article" date="2018" name="Genome Announc.">
        <title>Draft Genome Sequence of "Candidatus Phycosocius bacilliformis," an Alphaproteobacterial Ectosymbiont of the Hydrocarbon-Producing Green Alga Botryococcus braunii.</title>
        <authorList>
            <person name="Tanabe Y."/>
            <person name="Yamaguchi H."/>
            <person name="Watanabe M.M."/>
        </authorList>
    </citation>
    <scope>NUCLEOTIDE SEQUENCE [LARGE SCALE GENOMIC DNA]</scope>
    <source>
        <strain evidence="1 2">BOTRYCO-2</strain>
    </source>
</reference>
<dbReference type="Proteomes" id="UP000245086">
    <property type="component" value="Unassembled WGS sequence"/>
</dbReference>
<gene>
    <name evidence="1" type="ORF">PbB2_01270</name>
</gene>
<sequence>MSNPCLKCPTQQSCCRELHGLKVNEDEFSRLFAGKSDHLTVVKKGKLYELSSHGKGPCPNWDGHCQAYGTRPMDCDLYPYTIGNVFEGKGEVYATYHSRTECPLSDELLGPREKAEALIYNFLKATYGETAKVTVRYDEGAARVYHLARRAMAKAQRVLTGDGSQ</sequence>
<evidence type="ECO:0000313" key="1">
    <source>
        <dbReference type="EMBL" id="GBF57602.1"/>
    </source>
</evidence>
<evidence type="ECO:0000313" key="2">
    <source>
        <dbReference type="Proteomes" id="UP000245086"/>
    </source>
</evidence>
<keyword evidence="2" id="KW-1185">Reference proteome</keyword>
<dbReference type="OrthoDB" id="9779822at2"/>
<dbReference type="RefSeq" id="WP_133245743.1">
    <property type="nucleotide sequence ID" value="NZ_BFBR01000003.1"/>
</dbReference>
<dbReference type="EMBL" id="BFBR01000003">
    <property type="protein sequence ID" value="GBF57602.1"/>
    <property type="molecule type" value="Genomic_DNA"/>
</dbReference>
<evidence type="ECO:0008006" key="3">
    <source>
        <dbReference type="Google" id="ProtNLM"/>
    </source>
</evidence>
<name>A0A2P2E963_9PROT</name>
<dbReference type="AlphaFoldDB" id="A0A2P2E963"/>
<protein>
    <recommendedName>
        <fullName evidence="3">YkgJ family cysteine cluster protein</fullName>
    </recommendedName>
</protein>